<reference evidence="1 2" key="1">
    <citation type="journal article" date="2018" name="Mol. Biol. Evol.">
        <title>Broad Genomic Sampling Reveals a Smut Pathogenic Ancestry of the Fungal Clade Ustilaginomycotina.</title>
        <authorList>
            <person name="Kijpornyongpan T."/>
            <person name="Mondo S.J."/>
            <person name="Barry K."/>
            <person name="Sandor L."/>
            <person name="Lee J."/>
            <person name="Lipzen A."/>
            <person name="Pangilinan J."/>
            <person name="LaButti K."/>
            <person name="Hainaut M."/>
            <person name="Henrissat B."/>
            <person name="Grigoriev I.V."/>
            <person name="Spatafora J.W."/>
            <person name="Aime M.C."/>
        </authorList>
    </citation>
    <scope>NUCLEOTIDE SEQUENCE [LARGE SCALE GENOMIC DNA]</scope>
    <source>
        <strain evidence="1 2">SA 807</strain>
    </source>
</reference>
<gene>
    <name evidence="1" type="ORF">IE53DRAFT_49438</name>
</gene>
<protein>
    <submittedName>
        <fullName evidence="1">Uncharacterized protein</fullName>
    </submittedName>
</protein>
<accession>A0ACD0P0D0</accession>
<name>A0ACD0P0D0_9BASI</name>
<evidence type="ECO:0000313" key="1">
    <source>
        <dbReference type="EMBL" id="PWN51472.1"/>
    </source>
</evidence>
<sequence length="184" mass="19979">METGRRGVGPGSGDEVPGSEPSRHAGGPDLVHDATRRSSRGRRKGFEFGFQVGVSLTTLVWLPVCTMGLDLLQALVMPFPSGSSSYLQFKRQTLLSIHLSLLLLPWIHLSSRRSKGFRRLTPCFTITLIVPLLSSMASLLDSTKTQDMLAFPTPPFVSSYLGLSFANLVFLASSSWKGVGGRIV</sequence>
<proteinExistence type="predicted"/>
<dbReference type="EMBL" id="KZ819841">
    <property type="protein sequence ID" value="PWN51472.1"/>
    <property type="molecule type" value="Genomic_DNA"/>
</dbReference>
<dbReference type="Proteomes" id="UP000245626">
    <property type="component" value="Unassembled WGS sequence"/>
</dbReference>
<evidence type="ECO:0000313" key="2">
    <source>
        <dbReference type="Proteomes" id="UP000245626"/>
    </source>
</evidence>
<organism evidence="1 2">
    <name type="scientific">Violaceomyces palustris</name>
    <dbReference type="NCBI Taxonomy" id="1673888"/>
    <lineage>
        <taxon>Eukaryota</taxon>
        <taxon>Fungi</taxon>
        <taxon>Dikarya</taxon>
        <taxon>Basidiomycota</taxon>
        <taxon>Ustilaginomycotina</taxon>
        <taxon>Ustilaginomycetes</taxon>
        <taxon>Violaceomycetales</taxon>
        <taxon>Violaceomycetaceae</taxon>
        <taxon>Violaceomyces</taxon>
    </lineage>
</organism>
<keyword evidence="2" id="KW-1185">Reference proteome</keyword>